<organism evidence="8 9">
    <name type="scientific">Bifidobacterium santillanense</name>
    <dbReference type="NCBI Taxonomy" id="2809028"/>
    <lineage>
        <taxon>Bacteria</taxon>
        <taxon>Bacillati</taxon>
        <taxon>Actinomycetota</taxon>
        <taxon>Actinomycetes</taxon>
        <taxon>Bifidobacteriales</taxon>
        <taxon>Bifidobacteriaceae</taxon>
        <taxon>Bifidobacterium</taxon>
    </lineage>
</organism>
<dbReference type="PIRSF" id="PIRSF001084">
    <property type="entry name" value="B-galactosidase"/>
    <property type="match status" value="1"/>
</dbReference>
<name>A0ABS5UQE7_9BIFI</name>
<sequence length="729" mass="80216">MTTRRPFRWPALLTPNGRGIAYGGDYNPDQWPDEVVDDDIRLMREAHVNTVALAIFSWDRIEPREGEYTFDWLDSVIDRLGAAGIAVDLASATAAAPLWLYERHPEVLPVDKYGHTVNAGSRQSWQPTSPVFKEYALRLCRALAEHYKDNPYVTAWHMGNEYGWNNRYDYSDNALAAFRAWCERKYRTIDALNDAWGTAFWSQHVNSFNEVLLPRHMGGDAMVNPAQQLDYERFGNDMLLDFYRAERDAIEAICPDKPFTTNFMVSTDQCCMDYAQWASEVDFVSNDHYFHEGESHLDELACSDALMSSLAAGRPWYVMEHSTSAVQWKPLNARKRHGELLRDSLAHVALGADAINFFQWRQSASGAEAFHSAMVPHAGEDSKVFRGVCELGEALETLSAAGVQGTELERADTAILFSAESEWATRSQTLPSMRLNHWHDVRDWYRTFLEAGERADVVPLAYDWSAYRTVVLPTVLVLSAADARRLADFAASGGRVVVGYATGLVDEHFRTWLGGYPGAGDGLLREVLGVRGEEFNILGDTGEGDPTEIALTLQGGAGACELTTRLWQTDVTSTAPDTTVLAAYHGPAAADWELGGTPAITCHPYGEGEGVYVGCDLDRHDLARLITALSAVPEGRAGAAPEPGMAAGAGAAASRGLDPSILHTVRVSADGATRFDFYMNRSKRAVELEGVSGEPIIAHQCDPLPSHSGQSGAAYTLGRNAILVTRLVR</sequence>
<evidence type="ECO:0000256" key="3">
    <source>
        <dbReference type="ARBA" id="ARBA00012756"/>
    </source>
</evidence>
<reference evidence="8 9" key="1">
    <citation type="journal article" date="2021" name="Environ. Microbiol.">
        <title>Genetic insights into the dark matter of the mammalian gut microbiota through targeted genome reconstruction.</title>
        <authorList>
            <person name="Lugli G.A."/>
            <person name="Alessandri G."/>
            <person name="Milani C."/>
            <person name="Viappiani A."/>
            <person name="Fontana F."/>
            <person name="Tarracchini C."/>
            <person name="Mancabelli L."/>
            <person name="Argentini C."/>
            <person name="Ruiz L."/>
            <person name="Margolles A."/>
            <person name="van Sinderen D."/>
            <person name="Turroni F."/>
            <person name="Ventura M."/>
        </authorList>
    </citation>
    <scope>NUCLEOTIDE SEQUENCE [LARGE SCALE GENOMIC DNA]</scope>
    <source>
        <strain evidence="8 9">MA2</strain>
    </source>
</reference>
<evidence type="ECO:0000256" key="5">
    <source>
        <dbReference type="ARBA" id="ARBA00023295"/>
    </source>
</evidence>
<dbReference type="RefSeq" id="WP_214358458.1">
    <property type="nucleotide sequence ID" value="NZ_JAFEJS010000007.1"/>
</dbReference>
<dbReference type="Proteomes" id="UP000773064">
    <property type="component" value="Unassembled WGS sequence"/>
</dbReference>
<dbReference type="Pfam" id="PF02449">
    <property type="entry name" value="Glyco_hydro_42"/>
    <property type="match status" value="1"/>
</dbReference>
<protein>
    <recommendedName>
        <fullName evidence="3">beta-galactosidase</fullName>
        <ecNumber evidence="3">3.2.1.23</ecNumber>
    </recommendedName>
</protein>
<comment type="catalytic activity">
    <reaction evidence="1">
        <text>Hydrolysis of terminal non-reducing beta-D-galactose residues in beta-D-galactosides.</text>
        <dbReference type="EC" id="3.2.1.23"/>
    </reaction>
</comment>
<dbReference type="SUPFAM" id="SSF52317">
    <property type="entry name" value="Class I glutamine amidotransferase-like"/>
    <property type="match status" value="1"/>
</dbReference>
<feature type="domain" description="Glycoside hydrolase family 42 N-terminal" evidence="6">
    <location>
        <begin position="25"/>
        <end position="397"/>
    </location>
</feature>
<dbReference type="Gene3D" id="3.20.20.80">
    <property type="entry name" value="Glycosidases"/>
    <property type="match status" value="1"/>
</dbReference>
<dbReference type="EMBL" id="JAFEJS010000007">
    <property type="protein sequence ID" value="MBT1173193.1"/>
    <property type="molecule type" value="Genomic_DNA"/>
</dbReference>
<dbReference type="InterPro" id="IPR017853">
    <property type="entry name" value="GH"/>
</dbReference>
<dbReference type="PANTHER" id="PTHR36447:SF1">
    <property type="entry name" value="BETA-GALACTOSIDASE GANA"/>
    <property type="match status" value="1"/>
</dbReference>
<evidence type="ECO:0000256" key="1">
    <source>
        <dbReference type="ARBA" id="ARBA00001412"/>
    </source>
</evidence>
<dbReference type="InterPro" id="IPR013738">
    <property type="entry name" value="Beta_galactosidase_Trimer"/>
</dbReference>
<accession>A0ABS5UQE7</accession>
<dbReference type="Pfam" id="PF08532">
    <property type="entry name" value="Glyco_hydro_42M"/>
    <property type="match status" value="1"/>
</dbReference>
<evidence type="ECO:0000259" key="6">
    <source>
        <dbReference type="Pfam" id="PF02449"/>
    </source>
</evidence>
<keyword evidence="5" id="KW-0326">Glycosidase</keyword>
<dbReference type="Gene3D" id="3.40.50.880">
    <property type="match status" value="1"/>
</dbReference>
<dbReference type="InterPro" id="IPR003476">
    <property type="entry name" value="Glyco_hydro_42"/>
</dbReference>
<comment type="similarity">
    <text evidence="2">Belongs to the glycosyl hydrolase 42 family.</text>
</comment>
<evidence type="ECO:0000259" key="7">
    <source>
        <dbReference type="Pfam" id="PF08532"/>
    </source>
</evidence>
<proteinExistence type="inferred from homology"/>
<keyword evidence="4" id="KW-0378">Hydrolase</keyword>
<dbReference type="CDD" id="cd03143">
    <property type="entry name" value="A4_beta-galactosidase_middle_domain"/>
    <property type="match status" value="1"/>
</dbReference>
<evidence type="ECO:0000256" key="4">
    <source>
        <dbReference type="ARBA" id="ARBA00022801"/>
    </source>
</evidence>
<dbReference type="InterPro" id="IPR029062">
    <property type="entry name" value="Class_I_gatase-like"/>
</dbReference>
<dbReference type="SUPFAM" id="SSF51445">
    <property type="entry name" value="(Trans)glycosidases"/>
    <property type="match status" value="1"/>
</dbReference>
<evidence type="ECO:0000256" key="2">
    <source>
        <dbReference type="ARBA" id="ARBA00005940"/>
    </source>
</evidence>
<feature type="domain" description="Beta-galactosidase trimerisation" evidence="7">
    <location>
        <begin position="411"/>
        <end position="629"/>
    </location>
</feature>
<comment type="caution">
    <text evidence="8">The sequence shown here is derived from an EMBL/GenBank/DDBJ whole genome shotgun (WGS) entry which is preliminary data.</text>
</comment>
<evidence type="ECO:0000313" key="8">
    <source>
        <dbReference type="EMBL" id="MBT1173193.1"/>
    </source>
</evidence>
<dbReference type="EC" id="3.2.1.23" evidence="3"/>
<dbReference type="PANTHER" id="PTHR36447">
    <property type="entry name" value="BETA-GALACTOSIDASE GANA"/>
    <property type="match status" value="1"/>
</dbReference>
<dbReference type="InterPro" id="IPR013529">
    <property type="entry name" value="Glyco_hydro_42_N"/>
</dbReference>
<evidence type="ECO:0000313" key="9">
    <source>
        <dbReference type="Proteomes" id="UP000773064"/>
    </source>
</evidence>
<gene>
    <name evidence="8" type="ORF">JS528_07480</name>
</gene>
<keyword evidence="9" id="KW-1185">Reference proteome</keyword>